<keyword evidence="1 7" id="KW-0732">Signal</keyword>
<evidence type="ECO:0000256" key="4">
    <source>
        <dbReference type="HAMAP-Rule" id="MF_02071"/>
    </source>
</evidence>
<dbReference type="Proteomes" id="UP000319812">
    <property type="component" value="Unassembled WGS sequence"/>
</dbReference>
<dbReference type="EMBL" id="BJOC01000012">
    <property type="protein sequence ID" value="GED21848.1"/>
    <property type="molecule type" value="Genomic_DNA"/>
</dbReference>
<dbReference type="InterPro" id="IPR012997">
    <property type="entry name" value="RplA"/>
</dbReference>
<evidence type="ECO:0000256" key="3">
    <source>
        <dbReference type="ARBA" id="ARBA00023316"/>
    </source>
</evidence>
<dbReference type="Gene3D" id="2.40.40.10">
    <property type="entry name" value="RlpA-like domain"/>
    <property type="match status" value="1"/>
</dbReference>
<keyword evidence="10" id="KW-1185">Reference proteome</keyword>
<dbReference type="FunFam" id="2.40.40.10:FF:000003">
    <property type="entry name" value="Endolytic peptidoglycan transglycosylase RlpA"/>
    <property type="match status" value="1"/>
</dbReference>
<dbReference type="InterPro" id="IPR036680">
    <property type="entry name" value="SPOR-like_sf"/>
</dbReference>
<dbReference type="PROSITE" id="PS51257">
    <property type="entry name" value="PROKAR_LIPOPROTEIN"/>
    <property type="match status" value="1"/>
</dbReference>
<comment type="caution">
    <text evidence="9">The sequence shown here is derived from an EMBL/GenBank/DDBJ whole genome shotgun (WGS) entry which is preliminary data.</text>
</comment>
<comment type="similarity">
    <text evidence="4 5">Belongs to the RlpA family.</text>
</comment>
<dbReference type="InterPro" id="IPR034718">
    <property type="entry name" value="RlpA"/>
</dbReference>
<dbReference type="NCBIfam" id="TIGR00413">
    <property type="entry name" value="rlpA"/>
    <property type="match status" value="1"/>
</dbReference>
<feature type="region of interest" description="Disordered" evidence="6">
    <location>
        <begin position="198"/>
        <end position="221"/>
    </location>
</feature>
<dbReference type="EC" id="4.2.2.-" evidence="4"/>
<keyword evidence="4" id="KW-0564">Palmitate</keyword>
<protein>
    <recommendedName>
        <fullName evidence="4">Endolytic peptidoglycan transglycosylase RlpA</fullName>
        <ecNumber evidence="4">4.2.2.-</ecNumber>
    </recommendedName>
</protein>
<dbReference type="GO" id="GO:0042834">
    <property type="term" value="F:peptidoglycan binding"/>
    <property type="evidence" value="ECO:0007669"/>
    <property type="project" value="InterPro"/>
</dbReference>
<accession>A0A4Y4F444</accession>
<keyword evidence="4" id="KW-0472">Membrane</keyword>
<comment type="subcellular location">
    <subcellularLocation>
        <location evidence="4">Cell membrane</location>
        <topology evidence="4">Lipid-anchor</topology>
    </subcellularLocation>
</comment>
<keyword evidence="4 9" id="KW-0449">Lipoprotein</keyword>
<evidence type="ECO:0000313" key="9">
    <source>
        <dbReference type="EMBL" id="GED21848.1"/>
    </source>
</evidence>
<evidence type="ECO:0000259" key="8">
    <source>
        <dbReference type="PROSITE" id="PS51724"/>
    </source>
</evidence>
<dbReference type="InterPro" id="IPR009009">
    <property type="entry name" value="RlpA-like_DPBB"/>
</dbReference>
<keyword evidence="2 4" id="KW-0456">Lyase</keyword>
<evidence type="ECO:0000256" key="6">
    <source>
        <dbReference type="SAM" id="MobiDB-lite"/>
    </source>
</evidence>
<dbReference type="CDD" id="cd22268">
    <property type="entry name" value="DPBB_RlpA-like"/>
    <property type="match status" value="1"/>
</dbReference>
<dbReference type="SUPFAM" id="SSF110997">
    <property type="entry name" value="Sporulation related repeat"/>
    <property type="match status" value="1"/>
</dbReference>
<sequence length="302" mass="32061">MKSRWSVVCAGLLLAGCASDGGQQPPPAGQASQTAAEDTAGGRYAMSSDAYPQQPPDVSQVPDAVPRPEPLSRAGNSSHYEVWGKTYRVLSDANGYERIGTASWYGKKFHGYATANGEIYDMYKMSAAHRTLPLPTFARVTNLDNGRSVIVRVNDRGPFHSKRVIDLSYAAASRLDIVDEGTGRVKVEAIDPAVWQARHGGGAPDAKPAATSSASSSAAVAEPSQGAQPVYLQVAALSSAGSAQALKARLEGRLSRPVRVAGAEDLYRVQVGPLQHANQVRAMRGRLSRAGFDHTFIVDDAE</sequence>
<dbReference type="PROSITE" id="PS51724">
    <property type="entry name" value="SPOR"/>
    <property type="match status" value="1"/>
</dbReference>
<dbReference type="InterPro" id="IPR007730">
    <property type="entry name" value="SPOR-like_dom"/>
</dbReference>
<organism evidence="9 10">
    <name type="scientific">Halomonas halmophila</name>
    <dbReference type="NCBI Taxonomy" id="252"/>
    <lineage>
        <taxon>Bacteria</taxon>
        <taxon>Pseudomonadati</taxon>
        <taxon>Pseudomonadota</taxon>
        <taxon>Gammaproteobacteria</taxon>
        <taxon>Oceanospirillales</taxon>
        <taxon>Halomonadaceae</taxon>
        <taxon>Halomonas</taxon>
    </lineage>
</organism>
<evidence type="ECO:0000256" key="7">
    <source>
        <dbReference type="SAM" id="SignalP"/>
    </source>
</evidence>
<evidence type="ECO:0000256" key="5">
    <source>
        <dbReference type="RuleBase" id="RU003495"/>
    </source>
</evidence>
<evidence type="ECO:0000256" key="1">
    <source>
        <dbReference type="ARBA" id="ARBA00022729"/>
    </source>
</evidence>
<comment type="function">
    <text evidence="4">Lytic transglycosylase with a strong preference for naked glycan strands that lack stem peptides.</text>
</comment>
<proteinExistence type="inferred from homology"/>
<dbReference type="GO" id="GO:0005886">
    <property type="term" value="C:plasma membrane"/>
    <property type="evidence" value="ECO:0007669"/>
    <property type="project" value="UniProtKB-SubCell"/>
</dbReference>
<dbReference type="GO" id="GO:0008932">
    <property type="term" value="F:lytic endotransglycosylase activity"/>
    <property type="evidence" value="ECO:0007669"/>
    <property type="project" value="UniProtKB-UniRule"/>
</dbReference>
<dbReference type="OrthoDB" id="9779128at2"/>
<dbReference type="PANTHER" id="PTHR34183">
    <property type="entry name" value="ENDOLYTIC PEPTIDOGLYCAN TRANSGLYCOSYLASE RLPA"/>
    <property type="match status" value="1"/>
</dbReference>
<keyword evidence="3 4" id="KW-0961">Cell wall biogenesis/degradation</keyword>
<feature type="compositionally biased region" description="Low complexity" evidence="6">
    <location>
        <begin position="204"/>
        <end position="221"/>
    </location>
</feature>
<feature type="signal peptide" evidence="7">
    <location>
        <begin position="1"/>
        <end position="20"/>
    </location>
</feature>
<dbReference type="PANTHER" id="PTHR34183:SF1">
    <property type="entry name" value="ENDOLYTIC PEPTIDOGLYCAN TRANSGLYCOSYLASE RLPA"/>
    <property type="match status" value="1"/>
</dbReference>
<dbReference type="RefSeq" id="WP_141318024.1">
    <property type="nucleotide sequence ID" value="NZ_BJOC01000012.1"/>
</dbReference>
<dbReference type="Gene3D" id="3.30.70.1070">
    <property type="entry name" value="Sporulation related repeat"/>
    <property type="match status" value="1"/>
</dbReference>
<dbReference type="Pfam" id="PF05036">
    <property type="entry name" value="SPOR"/>
    <property type="match status" value="1"/>
</dbReference>
<dbReference type="GO" id="GO:0000270">
    <property type="term" value="P:peptidoglycan metabolic process"/>
    <property type="evidence" value="ECO:0007669"/>
    <property type="project" value="UniProtKB-UniRule"/>
</dbReference>
<reference evidence="9 10" key="1">
    <citation type="submission" date="2019-06" db="EMBL/GenBank/DDBJ databases">
        <title>Whole genome shotgun sequence of Halomonas halmophila NBRC 15537.</title>
        <authorList>
            <person name="Hosoyama A."/>
            <person name="Uohara A."/>
            <person name="Ohji S."/>
            <person name="Ichikawa N."/>
        </authorList>
    </citation>
    <scope>NUCLEOTIDE SEQUENCE [LARGE SCALE GENOMIC DNA]</scope>
    <source>
        <strain evidence="9 10">NBRC 15537</strain>
    </source>
</reference>
<dbReference type="GO" id="GO:0009279">
    <property type="term" value="C:cell outer membrane"/>
    <property type="evidence" value="ECO:0007669"/>
    <property type="project" value="TreeGrafter"/>
</dbReference>
<dbReference type="Pfam" id="PF03330">
    <property type="entry name" value="DPBB_1"/>
    <property type="match status" value="1"/>
</dbReference>
<keyword evidence="4" id="KW-1003">Cell membrane</keyword>
<feature type="chain" id="PRO_5021521367" description="Endolytic peptidoglycan transglycosylase RlpA" evidence="7">
    <location>
        <begin position="21"/>
        <end position="302"/>
    </location>
</feature>
<dbReference type="GO" id="GO:0071555">
    <property type="term" value="P:cell wall organization"/>
    <property type="evidence" value="ECO:0007669"/>
    <property type="project" value="UniProtKB-KW"/>
</dbReference>
<evidence type="ECO:0000256" key="2">
    <source>
        <dbReference type="ARBA" id="ARBA00023239"/>
    </source>
</evidence>
<dbReference type="AlphaFoldDB" id="A0A4Y4F444"/>
<name>A0A4Y4F444_9GAMM</name>
<dbReference type="SUPFAM" id="SSF50685">
    <property type="entry name" value="Barwin-like endoglucanases"/>
    <property type="match status" value="1"/>
</dbReference>
<dbReference type="HAMAP" id="MF_02071">
    <property type="entry name" value="RlpA"/>
    <property type="match status" value="1"/>
</dbReference>
<dbReference type="InterPro" id="IPR036908">
    <property type="entry name" value="RlpA-like_sf"/>
</dbReference>
<feature type="domain" description="SPOR" evidence="8">
    <location>
        <begin position="224"/>
        <end position="300"/>
    </location>
</feature>
<feature type="region of interest" description="Disordered" evidence="6">
    <location>
        <begin position="19"/>
        <end position="77"/>
    </location>
</feature>
<gene>
    <name evidence="4 9" type="primary">rlpA</name>
    <name evidence="9" type="ORF">HHA01_08250</name>
</gene>
<evidence type="ECO:0000313" key="10">
    <source>
        <dbReference type="Proteomes" id="UP000319812"/>
    </source>
</evidence>